<comment type="caution">
    <text evidence="3">The sequence shown here is derived from an EMBL/GenBank/DDBJ whole genome shotgun (WGS) entry which is preliminary data.</text>
</comment>
<gene>
    <name evidence="2" type="ORF">BK774_33275</name>
    <name evidence="3" type="ORF">BK775_35030</name>
</gene>
<sequence>MGASFIYCSPLTYPIQYLSKYISDFSNISTATPIISAIILIYRRFDITYRLTDNSRQARTP</sequence>
<evidence type="ECO:0000256" key="1">
    <source>
        <dbReference type="SAM" id="Phobius"/>
    </source>
</evidence>
<evidence type="ECO:0000313" key="5">
    <source>
        <dbReference type="Proteomes" id="UP000195077"/>
    </source>
</evidence>
<proteinExistence type="predicted"/>
<dbReference type="AlphaFoldDB" id="A0A9X6KJ00"/>
<keyword evidence="1" id="KW-0472">Membrane</keyword>
<dbReference type="EMBL" id="NFEN01000235">
    <property type="protein sequence ID" value="OUA13884.1"/>
    <property type="molecule type" value="Genomic_DNA"/>
</dbReference>
<evidence type="ECO:0000313" key="2">
    <source>
        <dbReference type="EMBL" id="OTZ93770.1"/>
    </source>
</evidence>
<name>A0A9X6KJ00_BACTU</name>
<dbReference type="Proteomes" id="UP000194551">
    <property type="component" value="Unassembled WGS sequence"/>
</dbReference>
<accession>A0A9X6KJ00</accession>
<reference evidence="4 5" key="1">
    <citation type="submission" date="2016-10" db="EMBL/GenBank/DDBJ databases">
        <title>Comparative genomics of Bacillus thuringiensis reveals a path to pathogens against multiple invertebrate hosts.</title>
        <authorList>
            <person name="Zheng J."/>
            <person name="Gao Q."/>
            <person name="Liu H."/>
            <person name="Peng D."/>
            <person name="Ruan L."/>
            <person name="Sun M."/>
        </authorList>
    </citation>
    <scope>NUCLEOTIDE SEQUENCE [LARGE SCALE GENOMIC DNA]</scope>
    <source>
        <strain evidence="2">HD5</strain>
        <strain evidence="3">I13</strain>
    </source>
</reference>
<evidence type="ECO:0000313" key="3">
    <source>
        <dbReference type="EMBL" id="OUA13884.1"/>
    </source>
</evidence>
<protein>
    <submittedName>
        <fullName evidence="3">Uncharacterized protein</fullName>
    </submittedName>
</protein>
<keyword evidence="1" id="KW-0812">Transmembrane</keyword>
<organism evidence="3 5">
    <name type="scientific">Bacillus thuringiensis</name>
    <dbReference type="NCBI Taxonomy" id="1428"/>
    <lineage>
        <taxon>Bacteria</taxon>
        <taxon>Bacillati</taxon>
        <taxon>Bacillota</taxon>
        <taxon>Bacilli</taxon>
        <taxon>Bacillales</taxon>
        <taxon>Bacillaceae</taxon>
        <taxon>Bacillus</taxon>
        <taxon>Bacillus cereus group</taxon>
    </lineage>
</organism>
<keyword evidence="1" id="KW-1133">Transmembrane helix</keyword>
<dbReference type="Proteomes" id="UP000195077">
    <property type="component" value="Unassembled WGS sequence"/>
</dbReference>
<dbReference type="EMBL" id="NFEM01000150">
    <property type="protein sequence ID" value="OTZ93770.1"/>
    <property type="molecule type" value="Genomic_DNA"/>
</dbReference>
<evidence type="ECO:0000313" key="4">
    <source>
        <dbReference type="Proteomes" id="UP000194551"/>
    </source>
</evidence>
<feature type="transmembrane region" description="Helical" evidence="1">
    <location>
        <begin position="21"/>
        <end position="42"/>
    </location>
</feature>